<reference evidence="4 5" key="1">
    <citation type="submission" date="2013-07" db="EMBL/GenBank/DDBJ databases">
        <title>The Genome Sequence of Cryptococcus heveanensis BCC8398.</title>
        <authorList>
            <consortium name="The Broad Institute Genome Sequencing Platform"/>
            <person name="Cuomo C."/>
            <person name="Litvintseva A."/>
            <person name="Chen Y."/>
            <person name="Heitman J."/>
            <person name="Sun S."/>
            <person name="Springer D."/>
            <person name="Dromer F."/>
            <person name="Young S.K."/>
            <person name="Zeng Q."/>
            <person name="Gargeya S."/>
            <person name="Fitzgerald M."/>
            <person name="Abouelleil A."/>
            <person name="Alvarado L."/>
            <person name="Berlin A.M."/>
            <person name="Chapman S.B."/>
            <person name="Dewar J."/>
            <person name="Goldberg J."/>
            <person name="Griggs A."/>
            <person name="Gujja S."/>
            <person name="Hansen M."/>
            <person name="Howarth C."/>
            <person name="Imamovic A."/>
            <person name="Larimer J."/>
            <person name="McCowan C."/>
            <person name="Murphy C."/>
            <person name="Pearson M."/>
            <person name="Priest M."/>
            <person name="Roberts A."/>
            <person name="Saif S."/>
            <person name="Shea T."/>
            <person name="Sykes S."/>
            <person name="Wortman J."/>
            <person name="Nusbaum C."/>
            <person name="Birren B."/>
        </authorList>
    </citation>
    <scope>NUCLEOTIDE SEQUENCE [LARGE SCALE GENOMIC DNA]</scope>
    <source>
        <strain evidence="4 5">BCC8398</strain>
    </source>
</reference>
<dbReference type="PANTHER" id="PTHR30575:SF0">
    <property type="entry name" value="XAA-ARG DIPEPTIDASE"/>
    <property type="match status" value="1"/>
</dbReference>
<dbReference type="PIRSF" id="PIRSF037226">
    <property type="entry name" value="Amidohydrolase_ACY1L2_prd"/>
    <property type="match status" value="1"/>
</dbReference>
<evidence type="ECO:0000313" key="5">
    <source>
        <dbReference type="Proteomes" id="UP000092666"/>
    </source>
</evidence>
<dbReference type="OrthoDB" id="6119954at2759"/>
<evidence type="ECO:0000259" key="3">
    <source>
        <dbReference type="Pfam" id="PF07687"/>
    </source>
</evidence>
<reference evidence="5" key="2">
    <citation type="submission" date="2013-12" db="EMBL/GenBank/DDBJ databases">
        <title>Evolution of pathogenesis and genome organization in the Tremellales.</title>
        <authorList>
            <person name="Cuomo C."/>
            <person name="Litvintseva A."/>
            <person name="Heitman J."/>
            <person name="Chen Y."/>
            <person name="Sun S."/>
            <person name="Springer D."/>
            <person name="Dromer F."/>
            <person name="Young S."/>
            <person name="Zeng Q."/>
            <person name="Chapman S."/>
            <person name="Gujja S."/>
            <person name="Saif S."/>
            <person name="Birren B."/>
        </authorList>
    </citation>
    <scope>NUCLEOTIDE SEQUENCE [LARGE SCALE GENOMIC DNA]</scope>
    <source>
        <strain evidence="5">BCC8398</strain>
    </source>
</reference>
<dbReference type="Pfam" id="PF07687">
    <property type="entry name" value="M20_dimer"/>
    <property type="match status" value="1"/>
</dbReference>
<dbReference type="Gene3D" id="3.30.70.360">
    <property type="match status" value="1"/>
</dbReference>
<accession>A0A1B9GSB5</accession>
<name>A0A1B9GSB5_9TREE</name>
<dbReference type="CDD" id="cd05672">
    <property type="entry name" value="M20_ACY1L2-like"/>
    <property type="match status" value="1"/>
</dbReference>
<dbReference type="AlphaFoldDB" id="A0A1B9GSB5"/>
<dbReference type="Pfam" id="PF01546">
    <property type="entry name" value="Peptidase_M20"/>
    <property type="match status" value="1"/>
</dbReference>
<evidence type="ECO:0000256" key="2">
    <source>
        <dbReference type="PIRNR" id="PIRNR037226"/>
    </source>
</evidence>
<dbReference type="GO" id="GO:0016805">
    <property type="term" value="F:dipeptidase activity"/>
    <property type="evidence" value="ECO:0007669"/>
    <property type="project" value="InterPro"/>
</dbReference>
<dbReference type="Gene3D" id="3.40.630.10">
    <property type="entry name" value="Zn peptidases"/>
    <property type="match status" value="1"/>
</dbReference>
<sequence>MRASSTEPAPFGDRYHGCDCEHIKHISSKVLEITAGSTKPGSESGPVPAYAETAQREIESRGPELVELSSYLTKNPELGYEEFKAHAKLTEYLSQEGFDVSGYPHMPTAFRASYTHGSGGRIFGLNSEYDALPAIGHACGHNLIAVSGIAALVAMRQAMQEHNLPGTVVLLGTPAEEGGGGKIKLLKAGAYEDLGACMMLHPGPGLPGQGGIGPSLARLRVVIDFHGKPAHAAAAPWEGLNALDAAVNAYVGISTLRQQLKPTTRIHGVISNGGGTAPNIIPARTQMIYAIRAETAGAVESTTKKIIDCVEGAARMAQCTVDMEFSDMYRDLVNDKALAYEYVSAMDQMYGYKVRTIFDPANGIGASTDFGNVTYALPACHPGYSIPTVPRGGNHTPEFTAAAASPGAHEETWKASAAMAAVGLRFLSDDQFASQVRADFEEDQKRMAAEW</sequence>
<proteinExistence type="inferred from homology"/>
<dbReference type="InterPro" id="IPR052030">
    <property type="entry name" value="Peptidase_M20/M20A_hydrolases"/>
</dbReference>
<evidence type="ECO:0000256" key="1">
    <source>
        <dbReference type="ARBA" id="ARBA00006247"/>
    </source>
</evidence>
<gene>
    <name evidence="4" type="ORF">I316_04457</name>
</gene>
<protein>
    <recommendedName>
        <fullName evidence="2">Peptidase M20 domain-containing protein 2</fullName>
    </recommendedName>
</protein>
<feature type="domain" description="Peptidase M20 dimerisation" evidence="3">
    <location>
        <begin position="220"/>
        <end position="312"/>
    </location>
</feature>
<dbReference type="Proteomes" id="UP000092666">
    <property type="component" value="Unassembled WGS sequence"/>
</dbReference>
<dbReference type="SUPFAM" id="SSF55031">
    <property type="entry name" value="Bacterial exopeptidase dimerisation domain"/>
    <property type="match status" value="1"/>
</dbReference>
<comment type="similarity">
    <text evidence="1 2">Belongs to the peptidase M20A family.</text>
</comment>
<dbReference type="InterPro" id="IPR036264">
    <property type="entry name" value="Bact_exopeptidase_dim_dom"/>
</dbReference>
<dbReference type="NCBIfam" id="TIGR01891">
    <property type="entry name" value="amidohydrolases"/>
    <property type="match status" value="1"/>
</dbReference>
<evidence type="ECO:0000313" key="4">
    <source>
        <dbReference type="EMBL" id="OCF33745.1"/>
    </source>
</evidence>
<dbReference type="InterPro" id="IPR011650">
    <property type="entry name" value="Peptidase_M20_dimer"/>
</dbReference>
<dbReference type="InterPro" id="IPR017439">
    <property type="entry name" value="Amidohydrolase"/>
</dbReference>
<keyword evidence="5" id="KW-1185">Reference proteome</keyword>
<dbReference type="InterPro" id="IPR017144">
    <property type="entry name" value="Xaa-Arg_dipeptidase"/>
</dbReference>
<organism evidence="4 5">
    <name type="scientific">Kwoniella heveanensis BCC8398</name>
    <dbReference type="NCBI Taxonomy" id="1296120"/>
    <lineage>
        <taxon>Eukaryota</taxon>
        <taxon>Fungi</taxon>
        <taxon>Dikarya</taxon>
        <taxon>Basidiomycota</taxon>
        <taxon>Agaricomycotina</taxon>
        <taxon>Tremellomycetes</taxon>
        <taxon>Tremellales</taxon>
        <taxon>Cryptococcaceae</taxon>
        <taxon>Kwoniella</taxon>
    </lineage>
</organism>
<dbReference type="SUPFAM" id="SSF53187">
    <property type="entry name" value="Zn-dependent exopeptidases"/>
    <property type="match status" value="1"/>
</dbReference>
<dbReference type="PANTHER" id="PTHR30575">
    <property type="entry name" value="PEPTIDASE M20"/>
    <property type="match status" value="1"/>
</dbReference>
<dbReference type="FunFam" id="3.30.70.360:FF:000004">
    <property type="entry name" value="Peptidase M20 domain-containing protein 2"/>
    <property type="match status" value="1"/>
</dbReference>
<dbReference type="InterPro" id="IPR002933">
    <property type="entry name" value="Peptidase_M20"/>
</dbReference>
<dbReference type="EMBL" id="KI669503">
    <property type="protein sequence ID" value="OCF33745.1"/>
    <property type="molecule type" value="Genomic_DNA"/>
</dbReference>